<dbReference type="HOGENOM" id="CLU_1436805_0_0_1"/>
<dbReference type="AlphaFoldDB" id="S1RU14"/>
<protein>
    <submittedName>
        <fullName evidence="3">Cc-nbs-lrr resistance-like protein</fullName>
    </submittedName>
</protein>
<proteinExistence type="predicted"/>
<accession>S1RU14</accession>
<dbReference type="EMBL" id="KE133219">
    <property type="protein sequence ID" value="EOY20458.1"/>
    <property type="molecule type" value="Genomic_DNA"/>
</dbReference>
<dbReference type="PANTHER" id="PTHR33463">
    <property type="entry name" value="NB-ARC DOMAIN-CONTAINING PROTEIN-RELATED"/>
    <property type="match status" value="1"/>
</dbReference>
<dbReference type="InterPro" id="IPR032675">
    <property type="entry name" value="LRR_dom_sf"/>
</dbReference>
<name>S1RU14_THECC</name>
<feature type="domain" description="Disease resistance protein At4g27190-like leucine-rich repeats" evidence="2">
    <location>
        <begin position="6"/>
        <end position="123"/>
    </location>
</feature>
<dbReference type="Proteomes" id="UP000026915">
    <property type="component" value="Unassembled WGS sequence"/>
</dbReference>
<reference evidence="3 4" key="1">
    <citation type="journal article" date="2013" name="Genome Biol.">
        <title>The genome sequence of the most widely cultivated cacao type and its use to identify candidate genes regulating pod color.</title>
        <authorList>
            <person name="Motamayor J.C."/>
            <person name="Mockaitis K."/>
            <person name="Schmutz J."/>
            <person name="Haiminen N."/>
            <person name="Iii D.L."/>
            <person name="Cornejo O."/>
            <person name="Findley S.D."/>
            <person name="Zheng P."/>
            <person name="Utro F."/>
            <person name="Royaert S."/>
            <person name="Saski C."/>
            <person name="Jenkins J."/>
            <person name="Podicheti R."/>
            <person name="Zhao M."/>
            <person name="Scheffler B.E."/>
            <person name="Stack J.C."/>
            <person name="Feltus F.A."/>
            <person name="Mustiga G.M."/>
            <person name="Amores F."/>
            <person name="Phillips W."/>
            <person name="Marelli J.P."/>
            <person name="May G.D."/>
            <person name="Shapiro H."/>
            <person name="Ma J."/>
            <person name="Bustamante C.D."/>
            <person name="Schnell R.J."/>
            <person name="Main D."/>
            <person name="Gilbert D."/>
            <person name="Parida L."/>
            <person name="Kuhn D.N."/>
        </authorList>
    </citation>
    <scope>NUCLEOTIDE SEQUENCE [LARGE SCALE GENOMIC DNA]</scope>
    <source>
        <strain evidence="4">cv. Matina 1-6</strain>
    </source>
</reference>
<keyword evidence="1" id="KW-0611">Plant defense</keyword>
<dbReference type="Gene3D" id="3.80.10.10">
    <property type="entry name" value="Ribonuclease Inhibitor"/>
    <property type="match status" value="1"/>
</dbReference>
<dbReference type="Pfam" id="PF23247">
    <property type="entry name" value="LRR_RPS2"/>
    <property type="match status" value="1"/>
</dbReference>
<evidence type="ECO:0000313" key="4">
    <source>
        <dbReference type="Proteomes" id="UP000026915"/>
    </source>
</evidence>
<dbReference type="PANTHER" id="PTHR33463:SF209">
    <property type="entry name" value="DISEASE RESISTANCE PROTEIN RPS2-LIKE"/>
    <property type="match status" value="1"/>
</dbReference>
<evidence type="ECO:0000256" key="1">
    <source>
        <dbReference type="ARBA" id="ARBA00022821"/>
    </source>
</evidence>
<gene>
    <name evidence="3" type="ORF">TCM_046064</name>
</gene>
<dbReference type="InterPro" id="IPR050905">
    <property type="entry name" value="Plant_NBS-LRR"/>
</dbReference>
<organism evidence="3 4">
    <name type="scientific">Theobroma cacao</name>
    <name type="common">Cacao</name>
    <name type="synonym">Cocoa</name>
    <dbReference type="NCBI Taxonomy" id="3641"/>
    <lineage>
        <taxon>Eukaryota</taxon>
        <taxon>Viridiplantae</taxon>
        <taxon>Streptophyta</taxon>
        <taxon>Embryophyta</taxon>
        <taxon>Tracheophyta</taxon>
        <taxon>Spermatophyta</taxon>
        <taxon>Magnoliopsida</taxon>
        <taxon>eudicotyledons</taxon>
        <taxon>Gunneridae</taxon>
        <taxon>Pentapetalae</taxon>
        <taxon>rosids</taxon>
        <taxon>malvids</taxon>
        <taxon>Malvales</taxon>
        <taxon>Malvaceae</taxon>
        <taxon>Byttnerioideae</taxon>
        <taxon>Theobroma</taxon>
    </lineage>
</organism>
<dbReference type="InterPro" id="IPR057135">
    <property type="entry name" value="At4g27190-like_LRR"/>
</dbReference>
<keyword evidence="4" id="KW-1185">Reference proteome</keyword>
<dbReference type="Gramene" id="EOY20458">
    <property type="protein sequence ID" value="EOY20458"/>
    <property type="gene ID" value="TCM_046064"/>
</dbReference>
<evidence type="ECO:0000313" key="3">
    <source>
        <dbReference type="EMBL" id="EOY20458.1"/>
    </source>
</evidence>
<evidence type="ECO:0000259" key="2">
    <source>
        <dbReference type="Pfam" id="PF23247"/>
    </source>
</evidence>
<dbReference type="SUPFAM" id="SSF52047">
    <property type="entry name" value="RNI-like"/>
    <property type="match status" value="1"/>
</dbReference>
<sequence>MAYIQQLASSLYVQNLEWIKIKGCHNLKYLFPSFGVKHFVQLHSLSILDCKIMEEIIFVEGLTEDERMSKMWFPQLKFLKLQDFPKLRRFCYETDNEFPFLRELVLTNCPVMKTFISKSATEDVGDEPQIDQNAQGNDLELDNSALFNEKASHVASKQPFHSNEPSFLKALATVAMSTGNPAHCFGYLN</sequence>
<dbReference type="InParanoid" id="S1RU14"/>